<dbReference type="PANTHER" id="PTHR12473">
    <property type="entry name" value="UBIQUITIN CARBOXYL-TERMINAL HYDROLASE MINDY-4-RELATED"/>
    <property type="match status" value="1"/>
</dbReference>
<dbReference type="GO" id="GO:0005509">
    <property type="term" value="F:calcium ion binding"/>
    <property type="evidence" value="ECO:0007669"/>
    <property type="project" value="UniProtKB-UniRule"/>
</dbReference>
<gene>
    <name evidence="7" type="primary">Mindy4</name>
    <name evidence="7" type="ORF">G6Z76_0002179</name>
</gene>
<feature type="transmembrane region" description="Helical" evidence="5">
    <location>
        <begin position="1037"/>
        <end position="1062"/>
    </location>
</feature>
<sequence>MAEPDLTEVKEVTVTNTTSTCDKRHCKEMRKDKLPPYLRDRDNLVTPMAILTCTQIPARNAACINISKMLLSTRAARYAALMAEPDELYPERILYPRNTRALPKTPVIGGQPIEEETCMALRKVIFGSCATPPKVEWARTGLTLRPYGQSLAFGLRTPRNTTRGLVTAVQAVMLKHFLFKCDRQDVGPEILLKPSYDRQIEVLTSAISEIIWRCAGGFSVSTCPNVVSSIVPKAIVALPQDTPYLQHSVQYFQDGLTETLHLFEFNSLEDLEIFIKRYLYLFHDEGGPGAKLLLYSAVLSRGLSKIRNDLEDPKASILGGCSEEGPISIIIFILTGRASPHLHNGVLHVGDENTYAVPQWGVLMRSEVGFLVHESDSNIGKQPGSRLKTPSLPIWVTLCLGHHGVLFNANRELLRNYHAERRFEVQYFTCGGSHATLTVDTRANETSGGSDAATMETTDIAATPLEKLIRSNYPVKQRPEAFTPVAHRVAFQFTVREFKQYCAPYNRMTRDHRDTRCFLENGATAAHLFVREDLPVGDTVGILGVLGDPGSQGDIELSLQEHDSPVAFSPYSKNLTLIRPLDKEGIEGPASVYINVICGKKPIAESVEQSLEAITLIFQVTVVGTRVLQGVRAVDADQPGPFSTVQYTVLPGAHSDYFVFVNALEGTLVLRKSLDYETLTNFSVDIRAQDQGNPPRSSTTTLYVNVIDADDQNPAFLDDQYKITVPRHIKGRKPLRVVPAAIKAVDQDVGINAPVRYTIRGGILPFLDLNPETAEIVMIRSLQDHELMTPATIVIKDLGTQVNNADRYALATVILSREDMVGDRLPVKFVLKNQQTSVPENTPSGSVLLTAGVNKADSNLKFWLVGPVEDLERFSITNSGELILKGNLDYERRFQHSFLIHVTDGYHNDTSHVNVSVEDVNEWEPRFQYSRYEFHAHSAREGSVVGKLEAADGDRGDKVNLSLRGQDARSFEIRDNGELVLRSLGSFNGSLARFIAVATDSGKPPRSSMIPVIVHIPNSGSLPIAARAAPAWLGSSVLLVAIFGAVLGLLGVVILILILYIYKHKRPKSGGSVSSVSTGYREKSPVPSALSPTPQVLGANVLQDGLEGPRNRRHDIDDENDNVDSRNEIDNPVFGETNESSYSTTIKSIASARQLPLYTRHKVAPAPNPPALSATSTIPNIGGLVQNMNDLSARTNLDAGSHDSSNYSGDPPDSLVPAWPASSALPRIKKLSWDDDDRTVDSVEVAAETRTGDNQVGNERLNLTVYF</sequence>
<comment type="similarity">
    <text evidence="1 3">Belongs to the MINDY deubiquitinase family. FAM188 subfamily.</text>
</comment>
<keyword evidence="5" id="KW-1133">Transmembrane helix</keyword>
<dbReference type="GO" id="GO:0004843">
    <property type="term" value="F:cysteine-type deubiquitinase activity"/>
    <property type="evidence" value="ECO:0007669"/>
    <property type="project" value="UniProtKB-UniRule"/>
</dbReference>
<evidence type="ECO:0000256" key="4">
    <source>
        <dbReference type="SAM" id="MobiDB-lite"/>
    </source>
</evidence>
<keyword evidence="3" id="KW-0788">Thiol protease</keyword>
<dbReference type="GO" id="GO:0016020">
    <property type="term" value="C:membrane"/>
    <property type="evidence" value="ECO:0007669"/>
    <property type="project" value="InterPro"/>
</dbReference>
<dbReference type="PANTHER" id="PTHR12473:SF8">
    <property type="entry name" value="UBIQUITIN CARBOXYL-TERMINAL HYDROLASE MINDY-4-RELATED"/>
    <property type="match status" value="1"/>
</dbReference>
<name>A0A836F4D0_9HYME</name>
<reference evidence="7" key="1">
    <citation type="submission" date="2020-03" db="EMBL/GenBank/DDBJ databases">
        <title>Relaxed selection underlies rapid genomic changes in the transitions from sociality to social parasitism in ants.</title>
        <authorList>
            <person name="Bi X."/>
        </authorList>
    </citation>
    <scope>NUCLEOTIDE SEQUENCE</scope>
    <source>
        <strain evidence="7">BGI-DK2014a</strain>
        <tissue evidence="7">Whole body</tissue>
    </source>
</reference>
<dbReference type="AlphaFoldDB" id="A0A836F4D0"/>
<proteinExistence type="inferred from homology"/>
<organism evidence="7 8">
    <name type="scientific">Acromyrmex charruanus</name>
    <dbReference type="NCBI Taxonomy" id="2715315"/>
    <lineage>
        <taxon>Eukaryota</taxon>
        <taxon>Metazoa</taxon>
        <taxon>Ecdysozoa</taxon>
        <taxon>Arthropoda</taxon>
        <taxon>Hexapoda</taxon>
        <taxon>Insecta</taxon>
        <taxon>Pterygota</taxon>
        <taxon>Neoptera</taxon>
        <taxon>Endopterygota</taxon>
        <taxon>Hymenoptera</taxon>
        <taxon>Apocrita</taxon>
        <taxon>Aculeata</taxon>
        <taxon>Formicoidea</taxon>
        <taxon>Formicidae</taxon>
        <taxon>Myrmicinae</taxon>
        <taxon>Acromyrmex</taxon>
    </lineage>
</organism>
<dbReference type="GO" id="GO:0007156">
    <property type="term" value="P:homophilic cell adhesion via plasma membrane adhesion molecules"/>
    <property type="evidence" value="ECO:0007669"/>
    <property type="project" value="InterPro"/>
</dbReference>
<comment type="function">
    <text evidence="3">Hydrolase that can remove 'Lys-48'-linked conjugated ubiquitin from proteins.</text>
</comment>
<keyword evidence="8" id="KW-1185">Reference proteome</keyword>
<keyword evidence="3" id="KW-0833">Ubl conjugation pathway</keyword>
<dbReference type="InterPro" id="IPR025257">
    <property type="entry name" value="MINDY-3/4_CD"/>
</dbReference>
<dbReference type="InterPro" id="IPR039785">
    <property type="entry name" value="MINY3/4"/>
</dbReference>
<feature type="region of interest" description="Disordered" evidence="4">
    <location>
        <begin position="1194"/>
        <end position="1220"/>
    </location>
</feature>
<dbReference type="SMART" id="SM01174">
    <property type="entry name" value="DUF4205"/>
    <property type="match status" value="1"/>
</dbReference>
<evidence type="ECO:0000313" key="8">
    <source>
        <dbReference type="Proteomes" id="UP000669903"/>
    </source>
</evidence>
<keyword evidence="3 7" id="KW-0378">Hydrolase</keyword>
<dbReference type="CDD" id="cd11304">
    <property type="entry name" value="Cadherin_repeat"/>
    <property type="match status" value="4"/>
</dbReference>
<keyword evidence="2" id="KW-0106">Calcium</keyword>
<accession>A0A836F4D0</accession>
<dbReference type="EC" id="3.4.19.12" evidence="3"/>
<feature type="region of interest" description="Disordered" evidence="4">
    <location>
        <begin position="1067"/>
        <end position="1140"/>
    </location>
</feature>
<keyword evidence="5" id="KW-0472">Membrane</keyword>
<dbReference type="PRINTS" id="PR00205">
    <property type="entry name" value="CADHERIN"/>
</dbReference>
<dbReference type="InterPro" id="IPR015919">
    <property type="entry name" value="Cadherin-like_sf"/>
</dbReference>
<keyword evidence="3" id="KW-0645">Protease</keyword>
<feature type="compositionally biased region" description="Basic and acidic residues" evidence="4">
    <location>
        <begin position="1107"/>
        <end position="1116"/>
    </location>
</feature>
<dbReference type="Gene3D" id="2.60.40.60">
    <property type="entry name" value="Cadherins"/>
    <property type="match status" value="4"/>
</dbReference>
<evidence type="ECO:0000256" key="3">
    <source>
        <dbReference type="RuleBase" id="RU367088"/>
    </source>
</evidence>
<dbReference type="SMART" id="SM00112">
    <property type="entry name" value="CA"/>
    <property type="match status" value="4"/>
</dbReference>
<evidence type="ECO:0000256" key="1">
    <source>
        <dbReference type="ARBA" id="ARBA00011074"/>
    </source>
</evidence>
<dbReference type="Proteomes" id="UP000669903">
    <property type="component" value="Unassembled WGS sequence"/>
</dbReference>
<feature type="domain" description="Cadherin" evidence="6">
    <location>
        <begin position="830"/>
        <end position="927"/>
    </location>
</feature>
<evidence type="ECO:0000256" key="5">
    <source>
        <dbReference type="SAM" id="Phobius"/>
    </source>
</evidence>
<dbReference type="PROSITE" id="PS50268">
    <property type="entry name" value="CADHERIN_2"/>
    <property type="match status" value="2"/>
</dbReference>
<dbReference type="GO" id="GO:0006508">
    <property type="term" value="P:proteolysis"/>
    <property type="evidence" value="ECO:0007669"/>
    <property type="project" value="UniProtKB-KW"/>
</dbReference>
<keyword evidence="5" id="KW-0812">Transmembrane</keyword>
<evidence type="ECO:0000256" key="2">
    <source>
        <dbReference type="PROSITE-ProRule" id="PRU00043"/>
    </source>
</evidence>
<feature type="non-terminal residue" evidence="7">
    <location>
        <position position="1"/>
    </location>
</feature>
<comment type="caution">
    <text evidence="7">The sequence shown here is derived from an EMBL/GenBank/DDBJ whole genome shotgun (WGS) entry which is preliminary data.</text>
</comment>
<evidence type="ECO:0000259" key="6">
    <source>
        <dbReference type="PROSITE" id="PS50268"/>
    </source>
</evidence>
<comment type="catalytic activity">
    <reaction evidence="3">
        <text>Thiol-dependent hydrolysis of ester, thioester, amide, peptide and isopeptide bonds formed by the C-terminal Gly of ubiquitin (a 76-residue protein attached to proteins as an intracellular targeting signal).</text>
        <dbReference type="EC" id="3.4.19.12"/>
    </reaction>
</comment>
<dbReference type="Pfam" id="PF00028">
    <property type="entry name" value="Cadherin"/>
    <property type="match status" value="1"/>
</dbReference>
<dbReference type="EMBL" id="JAANIC010004024">
    <property type="protein sequence ID" value="KAG5336679.1"/>
    <property type="molecule type" value="Genomic_DNA"/>
</dbReference>
<feature type="domain" description="Cadherin" evidence="6">
    <location>
        <begin position="624"/>
        <end position="716"/>
    </location>
</feature>
<dbReference type="GO" id="GO:0071108">
    <property type="term" value="P:protein K48-linked deubiquitination"/>
    <property type="evidence" value="ECO:0007669"/>
    <property type="project" value="InterPro"/>
</dbReference>
<dbReference type="GO" id="GO:1990380">
    <property type="term" value="F:K48-linked deubiquitinase activity"/>
    <property type="evidence" value="ECO:0007669"/>
    <property type="project" value="UniProtKB-UniRule"/>
</dbReference>
<protein>
    <recommendedName>
        <fullName evidence="3">Ubiquitin carboxyl-terminal hydrolase MINDY</fullName>
        <ecNumber evidence="3">3.4.19.12</ecNumber>
    </recommendedName>
</protein>
<feature type="non-terminal residue" evidence="7">
    <location>
        <position position="1267"/>
    </location>
</feature>
<dbReference type="InterPro" id="IPR002126">
    <property type="entry name" value="Cadherin-like_dom"/>
</dbReference>
<dbReference type="Pfam" id="PF13898">
    <property type="entry name" value="MINDY-3_4_CD"/>
    <property type="match status" value="1"/>
</dbReference>
<dbReference type="SUPFAM" id="SSF49313">
    <property type="entry name" value="Cadherin-like"/>
    <property type="match status" value="4"/>
</dbReference>
<evidence type="ECO:0000313" key="7">
    <source>
        <dbReference type="EMBL" id="KAG5336679.1"/>
    </source>
</evidence>